<dbReference type="EMBL" id="JBJYXY010000001">
    <property type="protein sequence ID" value="MFN2974675.1"/>
    <property type="molecule type" value="Genomic_DNA"/>
</dbReference>
<evidence type="ECO:0000256" key="6">
    <source>
        <dbReference type="ARBA" id="ARBA00022833"/>
    </source>
</evidence>
<accession>A0ABW9KG30</accession>
<evidence type="ECO:0000259" key="9">
    <source>
        <dbReference type="Pfam" id="PF01431"/>
    </source>
</evidence>
<keyword evidence="12" id="KW-1185">Reference proteome</keyword>
<reference evidence="11 12" key="1">
    <citation type="submission" date="2024-12" db="EMBL/GenBank/DDBJ databases">
        <authorList>
            <person name="Lee Y."/>
        </authorList>
    </citation>
    <scope>NUCLEOTIDE SEQUENCE [LARGE SCALE GENOMIC DNA]</scope>
    <source>
        <strain evidence="11 12">03SUJ4</strain>
    </source>
</reference>
<dbReference type="InterPro" id="IPR000718">
    <property type="entry name" value="Peptidase_M13"/>
</dbReference>
<evidence type="ECO:0000256" key="4">
    <source>
        <dbReference type="ARBA" id="ARBA00022723"/>
    </source>
</evidence>
<keyword evidence="3" id="KW-0645">Protease</keyword>
<evidence type="ECO:0000256" key="1">
    <source>
        <dbReference type="ARBA" id="ARBA00001947"/>
    </source>
</evidence>
<comment type="similarity">
    <text evidence="2">Belongs to the peptidase M13 family.</text>
</comment>
<dbReference type="CDD" id="cd08662">
    <property type="entry name" value="M13"/>
    <property type="match status" value="1"/>
</dbReference>
<evidence type="ECO:0000259" key="10">
    <source>
        <dbReference type="Pfam" id="PF05649"/>
    </source>
</evidence>
<feature type="domain" description="Peptidase M13 N-terminal" evidence="10">
    <location>
        <begin position="61"/>
        <end position="438"/>
    </location>
</feature>
<dbReference type="Gene3D" id="3.40.390.10">
    <property type="entry name" value="Collagenase (Catalytic Domain)"/>
    <property type="match status" value="1"/>
</dbReference>
<evidence type="ECO:0000256" key="8">
    <source>
        <dbReference type="SAM" id="SignalP"/>
    </source>
</evidence>
<dbReference type="PROSITE" id="PS51885">
    <property type="entry name" value="NEPRILYSIN"/>
    <property type="match status" value="1"/>
</dbReference>
<dbReference type="InterPro" id="IPR024079">
    <property type="entry name" value="MetalloPept_cat_dom_sf"/>
</dbReference>
<dbReference type="Pfam" id="PF05649">
    <property type="entry name" value="Peptidase_M13_N"/>
    <property type="match status" value="1"/>
</dbReference>
<proteinExistence type="inferred from homology"/>
<dbReference type="RefSeq" id="WP_263413765.1">
    <property type="nucleotide sequence ID" value="NZ_BAABBH010000001.1"/>
</dbReference>
<dbReference type="InterPro" id="IPR018497">
    <property type="entry name" value="Peptidase_M13_C"/>
</dbReference>
<comment type="caution">
    <text evidence="11">The sequence shown here is derived from an EMBL/GenBank/DDBJ whole genome shotgun (WGS) entry which is preliminary data.</text>
</comment>
<evidence type="ECO:0000256" key="7">
    <source>
        <dbReference type="ARBA" id="ARBA00023049"/>
    </source>
</evidence>
<gene>
    <name evidence="11" type="ORF">ACK2TP_02780</name>
</gene>
<dbReference type="InterPro" id="IPR042089">
    <property type="entry name" value="Peptidase_M13_dom_2"/>
</dbReference>
<comment type="cofactor">
    <cofactor evidence="1">
        <name>Zn(2+)</name>
        <dbReference type="ChEBI" id="CHEBI:29105"/>
    </cofactor>
</comment>
<keyword evidence="6" id="KW-0862">Zinc</keyword>
<sequence length="694" mass="76543">MPSFSKAAMVLLLSASAAVAAPAVAQHLTLPSGMVAGADAVPAPVKPVSLDLSALDKSVDPCNDFYAYACGNWIKSHPLPADRPEYGTFTQLAEYNRYSLYQLLEQAANHPATPLQTKYGAYYAACMNEPLEDKLGVEPIRPVLTSIQGLNDKAKIASLVGELEAQHGYGLFYGFGAEEDQKNSTVYIAALNQGGLTLPDRDYYLQDDAHSKEIRAKYHDIVVQMFTLAGNSPDQAKTKADAVLRIETALAKGSMDRTEQRDPDNVYHVETVAQLESGSPNYRFADYFAALHTPAFSKLNVAEPGFVTALNQVIASSDLGDLKSYMEWHVIDGQAPRLSKPFRDASFALEQTLTGTPKQQDLWKRCTSATDGHLGEAVGQDWVQKYFPASSKAQMSDLIHALEVALGNDIDHLEWMTPTTRVEARKKLAAFRQKIGYPENWRDYSSLNVKRDDAVGNNERSSVFEDRRNLNKIGKPVDEKEWDMTPPTVNADYNPAQNDINFPAGILQPPFFDPGMDKAVNFGSIGVVIGHEMTHGFDDEGAKYDATGNVRDWWTPADKAAFDQRTQCEVKEYGNFESVPGAKLNGKLTLGENTADNGGLRIAYAALHSEIDGTPAATKQIDGFTPDQRFFLGYAQVWCENTREEFSRMMVKVDPHSPGRFRTDGAVQNFDAFGKAFQCKQGSPMYPTSSCRVW</sequence>
<evidence type="ECO:0000313" key="11">
    <source>
        <dbReference type="EMBL" id="MFN2974675.1"/>
    </source>
</evidence>
<evidence type="ECO:0000313" key="12">
    <source>
        <dbReference type="Proteomes" id="UP001634747"/>
    </source>
</evidence>
<protein>
    <submittedName>
        <fullName evidence="11">M13 family metallopeptidase</fullName>
    </submittedName>
</protein>
<name>A0ABW9KG30_9BACT</name>
<dbReference type="Gene3D" id="1.10.1380.10">
    <property type="entry name" value="Neutral endopeptidase , domain2"/>
    <property type="match status" value="1"/>
</dbReference>
<keyword evidence="4" id="KW-0479">Metal-binding</keyword>
<feature type="signal peptide" evidence="8">
    <location>
        <begin position="1"/>
        <end position="20"/>
    </location>
</feature>
<dbReference type="Proteomes" id="UP001634747">
    <property type="component" value="Unassembled WGS sequence"/>
</dbReference>
<keyword evidence="8" id="KW-0732">Signal</keyword>
<feature type="chain" id="PRO_5047032431" evidence="8">
    <location>
        <begin position="21"/>
        <end position="694"/>
    </location>
</feature>
<keyword evidence="7" id="KW-0482">Metalloprotease</keyword>
<evidence type="ECO:0000256" key="2">
    <source>
        <dbReference type="ARBA" id="ARBA00007357"/>
    </source>
</evidence>
<dbReference type="PRINTS" id="PR00786">
    <property type="entry name" value="NEPRILYSIN"/>
</dbReference>
<dbReference type="PANTHER" id="PTHR11733">
    <property type="entry name" value="ZINC METALLOPROTEASE FAMILY M13 NEPRILYSIN-RELATED"/>
    <property type="match status" value="1"/>
</dbReference>
<dbReference type="Pfam" id="PF01431">
    <property type="entry name" value="Peptidase_M13"/>
    <property type="match status" value="1"/>
</dbReference>
<dbReference type="InterPro" id="IPR008753">
    <property type="entry name" value="Peptidase_M13_N"/>
</dbReference>
<keyword evidence="5" id="KW-0378">Hydrolase</keyword>
<dbReference type="SUPFAM" id="SSF55486">
    <property type="entry name" value="Metalloproteases ('zincins'), catalytic domain"/>
    <property type="match status" value="1"/>
</dbReference>
<feature type="domain" description="Peptidase M13 C-terminal" evidence="9">
    <location>
        <begin position="490"/>
        <end position="693"/>
    </location>
</feature>
<evidence type="ECO:0000256" key="5">
    <source>
        <dbReference type="ARBA" id="ARBA00022801"/>
    </source>
</evidence>
<dbReference type="PANTHER" id="PTHR11733:SF167">
    <property type="entry name" value="FI17812P1-RELATED"/>
    <property type="match status" value="1"/>
</dbReference>
<evidence type="ECO:0000256" key="3">
    <source>
        <dbReference type="ARBA" id="ARBA00022670"/>
    </source>
</evidence>
<organism evidence="11 12">
    <name type="scientific">Terriglobus aquaticus</name>
    <dbReference type="NCBI Taxonomy" id="940139"/>
    <lineage>
        <taxon>Bacteria</taxon>
        <taxon>Pseudomonadati</taxon>
        <taxon>Acidobacteriota</taxon>
        <taxon>Terriglobia</taxon>
        <taxon>Terriglobales</taxon>
        <taxon>Acidobacteriaceae</taxon>
        <taxon>Terriglobus</taxon>
    </lineage>
</organism>